<evidence type="ECO:0000313" key="4">
    <source>
        <dbReference type="Proteomes" id="UP000199451"/>
    </source>
</evidence>
<evidence type="ECO:0000259" key="2">
    <source>
        <dbReference type="Pfam" id="PF26496"/>
    </source>
</evidence>
<dbReference type="Proteomes" id="UP000199451">
    <property type="component" value="Unassembled WGS sequence"/>
</dbReference>
<dbReference type="OrthoDB" id="214867at2157"/>
<dbReference type="EMBL" id="FNHL01000004">
    <property type="protein sequence ID" value="SDM92370.1"/>
    <property type="molecule type" value="Genomic_DNA"/>
</dbReference>
<feature type="transmembrane region" description="Helical" evidence="1">
    <location>
        <begin position="128"/>
        <end position="146"/>
    </location>
</feature>
<name>A0A1G9X6H5_9EURY</name>
<dbReference type="AlphaFoldDB" id="A0A1G9X6H5"/>
<keyword evidence="1" id="KW-0472">Membrane</keyword>
<reference evidence="4" key="1">
    <citation type="submission" date="2016-10" db="EMBL/GenBank/DDBJ databases">
        <authorList>
            <person name="Varghese N."/>
            <person name="Submissions S."/>
        </authorList>
    </citation>
    <scope>NUCLEOTIDE SEQUENCE [LARGE SCALE GENOMIC DNA]</scope>
    <source>
        <strain evidence="4">CGMCC 1.10119</strain>
    </source>
</reference>
<sequence>MSGTVENDVDHRSWSLPTGLEGIGLFLTVVAWGVLGGPLGLAFGIGLVVAVIALTPPFAFAVGQVLLLGVLPEAAFLEAVVAEAGLVVLLLSGFASTPRQYRFWLETVLVITLVVSIGYAAVLADVQLWIIAIVGIGLWAFVGYGLHRFELVQLELITDDS</sequence>
<dbReference type="Pfam" id="PF26496">
    <property type="entry name" value="DUF8163"/>
    <property type="match status" value="1"/>
</dbReference>
<keyword evidence="4" id="KW-1185">Reference proteome</keyword>
<gene>
    <name evidence="3" type="ORF">SAMN04487949_2861</name>
</gene>
<dbReference type="InterPro" id="IPR058477">
    <property type="entry name" value="DUF8163"/>
</dbReference>
<organism evidence="3 4">
    <name type="scientific">Halogranum gelatinilyticum</name>
    <dbReference type="NCBI Taxonomy" id="660521"/>
    <lineage>
        <taxon>Archaea</taxon>
        <taxon>Methanobacteriati</taxon>
        <taxon>Methanobacteriota</taxon>
        <taxon>Stenosarchaea group</taxon>
        <taxon>Halobacteria</taxon>
        <taxon>Halobacteriales</taxon>
        <taxon>Haloferacaceae</taxon>
    </lineage>
</organism>
<dbReference type="STRING" id="660521.SAMN04487949_2861"/>
<accession>A0A1G9X6H5</accession>
<feature type="transmembrane region" description="Helical" evidence="1">
    <location>
        <begin position="42"/>
        <end position="68"/>
    </location>
</feature>
<protein>
    <recommendedName>
        <fullName evidence="2">DUF8163 domain-containing protein</fullName>
    </recommendedName>
</protein>
<feature type="domain" description="DUF8163" evidence="2">
    <location>
        <begin position="19"/>
        <end position="160"/>
    </location>
</feature>
<proteinExistence type="predicted"/>
<keyword evidence="1" id="KW-0812">Transmembrane</keyword>
<feature type="transmembrane region" description="Helical" evidence="1">
    <location>
        <begin position="103"/>
        <end position="122"/>
    </location>
</feature>
<evidence type="ECO:0000256" key="1">
    <source>
        <dbReference type="SAM" id="Phobius"/>
    </source>
</evidence>
<feature type="transmembrane region" description="Helical" evidence="1">
    <location>
        <begin position="14"/>
        <end position="35"/>
    </location>
</feature>
<feature type="transmembrane region" description="Helical" evidence="1">
    <location>
        <begin position="74"/>
        <end position="91"/>
    </location>
</feature>
<evidence type="ECO:0000313" key="3">
    <source>
        <dbReference type="EMBL" id="SDM92370.1"/>
    </source>
</evidence>
<dbReference type="RefSeq" id="WP_089698512.1">
    <property type="nucleotide sequence ID" value="NZ_FNHL01000004.1"/>
</dbReference>
<keyword evidence="1" id="KW-1133">Transmembrane helix</keyword>